<sequence length="115" mass="12121">MVAFNSNIIFLKNCSKLSLPSIALLSTGKAIPAISAPSAIALAASNPLLIPPLPTRKASGIEYLTSIIEAAVGTPQSRKFFALSAFQFPLLISLIISIAIQLVPPCPEVSKFFIP</sequence>
<keyword evidence="1" id="KW-0812">Transmembrane</keyword>
<accession>P95998</accession>
<dbReference type="PIR" id="S75426">
    <property type="entry name" value="S75426"/>
</dbReference>
<feature type="transmembrane region" description="Helical" evidence="1">
    <location>
        <begin position="80"/>
        <end position="103"/>
    </location>
</feature>
<reference evidence="2" key="1">
    <citation type="journal article" date="1996" name="Mol. Microbiol.">
        <title>Organizational characteristics and information content of an archaeal genome: 156 kb of sequence from Sulfolobus solfataricus P2.</title>
        <authorList>
            <person name="Sensen C.W."/>
            <person name="Klenk H.P."/>
            <person name="Singh R.K."/>
            <person name="Allard G."/>
            <person name="Chan C.C."/>
            <person name="Liu Q.Y."/>
            <person name="Penny S.L."/>
            <person name="Young F."/>
            <person name="Schenk M.E."/>
            <person name="Gaasterland T."/>
            <person name="Doolittle W.F."/>
            <person name="Ragan M.A."/>
            <person name="Charlebois R.L."/>
        </authorList>
    </citation>
    <scope>NUCLEOTIDE SEQUENCE</scope>
    <source>
        <strain evidence="2">P2</strain>
    </source>
</reference>
<organism evidence="2">
    <name type="scientific">Saccharolobus solfataricus</name>
    <name type="common">Sulfolobus solfataricus</name>
    <dbReference type="NCBI Taxonomy" id="2287"/>
    <lineage>
        <taxon>Archaea</taxon>
        <taxon>Thermoproteota</taxon>
        <taxon>Thermoprotei</taxon>
        <taxon>Sulfolobales</taxon>
        <taxon>Sulfolobaceae</taxon>
        <taxon>Saccharolobus</taxon>
    </lineage>
</organism>
<evidence type="ECO:0000256" key="1">
    <source>
        <dbReference type="SAM" id="Phobius"/>
    </source>
</evidence>
<evidence type="ECO:0000313" key="2">
    <source>
        <dbReference type="EMBL" id="CAA69540.1"/>
    </source>
</evidence>
<keyword evidence="1" id="KW-0472">Membrane</keyword>
<keyword evidence="1" id="KW-1133">Transmembrane helix</keyword>
<dbReference type="AlphaFoldDB" id="P95998"/>
<dbReference type="EMBL" id="Y08257">
    <property type="protein sequence ID" value="CAA69540.1"/>
    <property type="molecule type" value="Genomic_DNA"/>
</dbReference>
<proteinExistence type="predicted"/>
<protein>
    <submittedName>
        <fullName evidence="2">Orf c05009 protein</fullName>
    </submittedName>
</protein>
<name>P95998_SACSO</name>
<gene>
    <name evidence="2" type="primary">orf c05009</name>
</gene>